<keyword evidence="6 7" id="KW-0472">Membrane</keyword>
<sequence length="485" mass="51839">MEVTGVAQESLEDSPKDPAALHRRLTSRQLTMIGIGGAIGTGLFLGSTLAISHAGPSAVIAYVLCGLIALVISWALAEMVVVHPDAGAFGTIAHSYVGAWAGFVIRWTYWFGQVIAIGGEVVAAGIYIQFWWPQVPLWIPVVAFSVVILGVNASMVSIFGTLEYWFSMIKVTAIAVFVILGVVLIFFGLPGQPAHGLSNLTSHGGFFPNGVSGLGLAMVFALFSYIGTEVVSVTAAESKNPRHDIPKAARQMVLRMGLFYVLAILVIVTVAPWTVAAQGGTLGSSPFVRVFAAANIPAAAGIMNFVVITAALSSANTNLYVTTRMMHSLALHRLAPRWTGRLTRRGVPRNALVLSALGMAAATLLSVRQNSQAYLVIFGVALFAAIVVWILILVTHFVFRLRRTKLGLPDSPVRLLGAPVTSGVAAVFLTAVLLSTFFVPGLDPAWKFGIPFFVLLLAIYAVVRRRTQGDKNLLTAELERHQNLP</sequence>
<dbReference type="EMBL" id="BAAANY010000037">
    <property type="protein sequence ID" value="GAA1711935.1"/>
    <property type="molecule type" value="Genomic_DNA"/>
</dbReference>
<dbReference type="PANTHER" id="PTHR43495">
    <property type="entry name" value="GABA PERMEASE"/>
    <property type="match status" value="1"/>
</dbReference>
<keyword evidence="10" id="KW-1185">Reference proteome</keyword>
<evidence type="ECO:0000259" key="8">
    <source>
        <dbReference type="Pfam" id="PF00324"/>
    </source>
</evidence>
<dbReference type="RefSeq" id="WP_344314548.1">
    <property type="nucleotide sequence ID" value="NZ_BAAANY010000037.1"/>
</dbReference>
<feature type="transmembrane region" description="Helical" evidence="7">
    <location>
        <begin position="138"/>
        <end position="159"/>
    </location>
</feature>
<dbReference type="InterPro" id="IPR004841">
    <property type="entry name" value="AA-permease/SLC12A_dom"/>
</dbReference>
<feature type="transmembrane region" description="Helical" evidence="7">
    <location>
        <begin position="114"/>
        <end position="132"/>
    </location>
</feature>
<evidence type="ECO:0000256" key="1">
    <source>
        <dbReference type="ARBA" id="ARBA00004141"/>
    </source>
</evidence>
<evidence type="ECO:0000256" key="7">
    <source>
        <dbReference type="SAM" id="Phobius"/>
    </source>
</evidence>
<organism evidence="9 10">
    <name type="scientific">Fodinicola feengrottensis</name>
    <dbReference type="NCBI Taxonomy" id="435914"/>
    <lineage>
        <taxon>Bacteria</taxon>
        <taxon>Bacillati</taxon>
        <taxon>Actinomycetota</taxon>
        <taxon>Actinomycetes</taxon>
        <taxon>Mycobacteriales</taxon>
        <taxon>Fodinicola</taxon>
    </lineage>
</organism>
<reference evidence="9 10" key="1">
    <citation type="journal article" date="2019" name="Int. J. Syst. Evol. Microbiol.">
        <title>The Global Catalogue of Microorganisms (GCM) 10K type strain sequencing project: providing services to taxonomists for standard genome sequencing and annotation.</title>
        <authorList>
            <consortium name="The Broad Institute Genomics Platform"/>
            <consortium name="The Broad Institute Genome Sequencing Center for Infectious Disease"/>
            <person name="Wu L."/>
            <person name="Ma J."/>
        </authorList>
    </citation>
    <scope>NUCLEOTIDE SEQUENCE [LARGE SCALE GENOMIC DNA]</scope>
    <source>
        <strain evidence="9 10">JCM 14718</strain>
    </source>
</reference>
<dbReference type="Gene3D" id="1.20.1740.10">
    <property type="entry name" value="Amino acid/polyamine transporter I"/>
    <property type="match status" value="1"/>
</dbReference>
<feature type="transmembrane region" description="Helical" evidence="7">
    <location>
        <begin position="296"/>
        <end position="321"/>
    </location>
</feature>
<evidence type="ECO:0000313" key="10">
    <source>
        <dbReference type="Proteomes" id="UP001500618"/>
    </source>
</evidence>
<feature type="transmembrane region" description="Helical" evidence="7">
    <location>
        <begin position="351"/>
        <end position="367"/>
    </location>
</feature>
<dbReference type="PIRSF" id="PIRSF006060">
    <property type="entry name" value="AA_transporter"/>
    <property type="match status" value="1"/>
</dbReference>
<feature type="transmembrane region" description="Helical" evidence="7">
    <location>
        <begin position="58"/>
        <end position="76"/>
    </location>
</feature>
<feature type="transmembrane region" description="Helical" evidence="7">
    <location>
        <begin position="171"/>
        <end position="191"/>
    </location>
</feature>
<feature type="transmembrane region" description="Helical" evidence="7">
    <location>
        <begin position="30"/>
        <end position="51"/>
    </location>
</feature>
<feature type="transmembrane region" description="Helical" evidence="7">
    <location>
        <begin position="257"/>
        <end position="276"/>
    </location>
</feature>
<keyword evidence="5 7" id="KW-1133">Transmembrane helix</keyword>
<feature type="transmembrane region" description="Helical" evidence="7">
    <location>
        <begin position="88"/>
        <end position="107"/>
    </location>
</feature>
<dbReference type="PROSITE" id="PS00218">
    <property type="entry name" value="AMINO_ACID_PERMEASE_1"/>
    <property type="match status" value="1"/>
</dbReference>
<comment type="subcellular location">
    <subcellularLocation>
        <location evidence="1">Membrane</location>
        <topology evidence="1">Multi-pass membrane protein</topology>
    </subcellularLocation>
</comment>
<proteinExistence type="predicted"/>
<feature type="transmembrane region" description="Helical" evidence="7">
    <location>
        <begin position="415"/>
        <end position="439"/>
    </location>
</feature>
<feature type="transmembrane region" description="Helical" evidence="7">
    <location>
        <begin position="211"/>
        <end position="236"/>
    </location>
</feature>
<keyword evidence="2" id="KW-0813">Transport</keyword>
<evidence type="ECO:0000256" key="6">
    <source>
        <dbReference type="ARBA" id="ARBA00023136"/>
    </source>
</evidence>
<evidence type="ECO:0000256" key="3">
    <source>
        <dbReference type="ARBA" id="ARBA00022692"/>
    </source>
</evidence>
<evidence type="ECO:0000256" key="5">
    <source>
        <dbReference type="ARBA" id="ARBA00022989"/>
    </source>
</evidence>
<evidence type="ECO:0000256" key="4">
    <source>
        <dbReference type="ARBA" id="ARBA00022970"/>
    </source>
</evidence>
<feature type="domain" description="Amino acid permease/ SLC12A" evidence="8">
    <location>
        <begin position="30"/>
        <end position="443"/>
    </location>
</feature>
<evidence type="ECO:0000313" key="9">
    <source>
        <dbReference type="EMBL" id="GAA1711935.1"/>
    </source>
</evidence>
<gene>
    <name evidence="9" type="ORF">GCM10009765_71370</name>
</gene>
<evidence type="ECO:0000256" key="2">
    <source>
        <dbReference type="ARBA" id="ARBA00022448"/>
    </source>
</evidence>
<comment type="caution">
    <text evidence="9">The sequence shown here is derived from an EMBL/GenBank/DDBJ whole genome shotgun (WGS) entry which is preliminary data.</text>
</comment>
<feature type="transmembrane region" description="Helical" evidence="7">
    <location>
        <begin position="373"/>
        <end position="394"/>
    </location>
</feature>
<keyword evidence="3 7" id="KW-0812">Transmembrane</keyword>
<name>A0ABN2IUA3_9ACTN</name>
<dbReference type="PANTHER" id="PTHR43495:SF5">
    <property type="entry name" value="GAMMA-AMINOBUTYRIC ACID PERMEASE"/>
    <property type="match status" value="1"/>
</dbReference>
<dbReference type="Proteomes" id="UP001500618">
    <property type="component" value="Unassembled WGS sequence"/>
</dbReference>
<dbReference type="Pfam" id="PF00324">
    <property type="entry name" value="AA_permease"/>
    <property type="match status" value="1"/>
</dbReference>
<keyword evidence="4" id="KW-0029">Amino-acid transport</keyword>
<dbReference type="InterPro" id="IPR004840">
    <property type="entry name" value="Amino_acid_permease_CS"/>
</dbReference>
<accession>A0ABN2IUA3</accession>
<feature type="transmembrane region" description="Helical" evidence="7">
    <location>
        <begin position="445"/>
        <end position="463"/>
    </location>
</feature>
<protein>
    <submittedName>
        <fullName evidence="9">Amino acid permease</fullName>
    </submittedName>
</protein>